<dbReference type="InterPro" id="IPR036388">
    <property type="entry name" value="WH-like_DNA-bd_sf"/>
</dbReference>
<dbReference type="EMBL" id="FOBB01000005">
    <property type="protein sequence ID" value="SEM62188.1"/>
    <property type="molecule type" value="Genomic_DNA"/>
</dbReference>
<gene>
    <name evidence="5" type="ORF">SAMN04488505_105214</name>
</gene>
<dbReference type="Pfam" id="PF03965">
    <property type="entry name" value="Penicillinase_R"/>
    <property type="match status" value="1"/>
</dbReference>
<accession>A0A1H7ZX67</accession>
<dbReference type="Proteomes" id="UP000198984">
    <property type="component" value="Unassembled WGS sequence"/>
</dbReference>
<keyword evidence="2" id="KW-0805">Transcription regulation</keyword>
<dbReference type="Gene3D" id="1.10.4040.10">
    <property type="entry name" value="Penicillinase repressor domain"/>
    <property type="match status" value="1"/>
</dbReference>
<name>A0A1H7ZX67_9BACT</name>
<dbReference type="InterPro" id="IPR005650">
    <property type="entry name" value="BlaI_family"/>
</dbReference>
<dbReference type="STRING" id="573321.SAMN04488505_105214"/>
<evidence type="ECO:0000256" key="3">
    <source>
        <dbReference type="ARBA" id="ARBA00023125"/>
    </source>
</evidence>
<protein>
    <submittedName>
        <fullName evidence="5">Predicted transcriptional regulator</fullName>
    </submittedName>
</protein>
<keyword evidence="6" id="KW-1185">Reference proteome</keyword>
<evidence type="ECO:0000313" key="6">
    <source>
        <dbReference type="Proteomes" id="UP000198984"/>
    </source>
</evidence>
<evidence type="ECO:0000313" key="5">
    <source>
        <dbReference type="EMBL" id="SEM62188.1"/>
    </source>
</evidence>
<dbReference type="OrthoDB" id="279010at2"/>
<evidence type="ECO:0000256" key="4">
    <source>
        <dbReference type="ARBA" id="ARBA00023163"/>
    </source>
</evidence>
<dbReference type="SUPFAM" id="SSF46785">
    <property type="entry name" value="Winged helix' DNA-binding domain"/>
    <property type="match status" value="1"/>
</dbReference>
<dbReference type="GO" id="GO:0003677">
    <property type="term" value="F:DNA binding"/>
    <property type="evidence" value="ECO:0007669"/>
    <property type="project" value="UniProtKB-KW"/>
</dbReference>
<keyword evidence="3" id="KW-0238">DNA-binding</keyword>
<dbReference type="RefSeq" id="WP_089916516.1">
    <property type="nucleotide sequence ID" value="NZ_FOBB01000005.1"/>
</dbReference>
<dbReference type="GO" id="GO:0045892">
    <property type="term" value="P:negative regulation of DNA-templated transcription"/>
    <property type="evidence" value="ECO:0007669"/>
    <property type="project" value="InterPro"/>
</dbReference>
<comment type="similarity">
    <text evidence="1">Belongs to the BlaI transcriptional regulatory family.</text>
</comment>
<keyword evidence="4" id="KW-0804">Transcription</keyword>
<proteinExistence type="inferred from homology"/>
<reference evidence="5 6" key="1">
    <citation type="submission" date="2016-10" db="EMBL/GenBank/DDBJ databases">
        <authorList>
            <person name="de Groot N.N."/>
        </authorList>
    </citation>
    <scope>NUCLEOTIDE SEQUENCE [LARGE SCALE GENOMIC DNA]</scope>
    <source>
        <strain evidence="5 6">DSM 21039</strain>
    </source>
</reference>
<dbReference type="AlphaFoldDB" id="A0A1H7ZX67"/>
<organism evidence="5 6">
    <name type="scientific">Chitinophaga rupis</name>
    <dbReference type="NCBI Taxonomy" id="573321"/>
    <lineage>
        <taxon>Bacteria</taxon>
        <taxon>Pseudomonadati</taxon>
        <taxon>Bacteroidota</taxon>
        <taxon>Chitinophagia</taxon>
        <taxon>Chitinophagales</taxon>
        <taxon>Chitinophagaceae</taxon>
        <taxon>Chitinophaga</taxon>
    </lineage>
</organism>
<evidence type="ECO:0000256" key="1">
    <source>
        <dbReference type="ARBA" id="ARBA00011046"/>
    </source>
</evidence>
<sequence>MKEDAKNNAPAEPTRSELEILQILWQHGPSTVRFVNDHLNGEKRAVQYTSTLKIMQIMTDKGMLARDESSMKHVYRPVLEEKSTKGLLLDRFLETTFNGSATTLLLQLLGNKKTSKNELDEIKALLNKIDPDKL</sequence>
<dbReference type="PIRSF" id="PIRSF019455">
    <property type="entry name" value="CopR_AtkY"/>
    <property type="match status" value="1"/>
</dbReference>
<evidence type="ECO:0000256" key="2">
    <source>
        <dbReference type="ARBA" id="ARBA00023015"/>
    </source>
</evidence>
<dbReference type="InterPro" id="IPR036390">
    <property type="entry name" value="WH_DNA-bd_sf"/>
</dbReference>
<dbReference type="Gene3D" id="1.10.10.10">
    <property type="entry name" value="Winged helix-like DNA-binding domain superfamily/Winged helix DNA-binding domain"/>
    <property type="match status" value="1"/>
</dbReference>